<gene>
    <name evidence="2" type="ORF">LR394_39385</name>
</gene>
<comment type="caution">
    <text evidence="2">The sequence shown here is derived from an EMBL/GenBank/DDBJ whole genome shotgun (WGS) entry which is preliminary data.</text>
</comment>
<dbReference type="RefSeq" id="WP_231449828.1">
    <property type="nucleotide sequence ID" value="NZ_JAJOMB010000038.1"/>
</dbReference>
<feature type="region of interest" description="Disordered" evidence="1">
    <location>
        <begin position="331"/>
        <end position="350"/>
    </location>
</feature>
<evidence type="ECO:0000313" key="2">
    <source>
        <dbReference type="EMBL" id="MCD5316976.1"/>
    </source>
</evidence>
<dbReference type="Proteomes" id="UP001138997">
    <property type="component" value="Unassembled WGS sequence"/>
</dbReference>
<proteinExistence type="predicted"/>
<dbReference type="AlphaFoldDB" id="A0A9X1SYC9"/>
<organism evidence="2 3">
    <name type="scientific">Kineosporia babensis</name>
    <dbReference type="NCBI Taxonomy" id="499548"/>
    <lineage>
        <taxon>Bacteria</taxon>
        <taxon>Bacillati</taxon>
        <taxon>Actinomycetota</taxon>
        <taxon>Actinomycetes</taxon>
        <taxon>Kineosporiales</taxon>
        <taxon>Kineosporiaceae</taxon>
        <taxon>Kineosporia</taxon>
    </lineage>
</organism>
<protein>
    <submittedName>
        <fullName evidence="2">Replication-relaxation family protein</fullName>
    </submittedName>
</protein>
<evidence type="ECO:0000313" key="3">
    <source>
        <dbReference type="Proteomes" id="UP001138997"/>
    </source>
</evidence>
<accession>A0A9X1SYC9</accession>
<feature type="region of interest" description="Disordered" evidence="1">
    <location>
        <begin position="1"/>
        <end position="30"/>
    </location>
</feature>
<evidence type="ECO:0000256" key="1">
    <source>
        <dbReference type="SAM" id="MobiDB-lite"/>
    </source>
</evidence>
<dbReference type="Pfam" id="PF13814">
    <property type="entry name" value="Replic_Relax"/>
    <property type="match status" value="1"/>
</dbReference>
<sequence>MNAEGQPDRDPSHAPRSQPRSGPGRGRGSWLPAAQRLRERDHVLLRLLHEHGTLTGPQIQALLFATPAAARVRLGRLRRQGWIANFHTRRSGRPLPVHWVLDDWGSRWAAFNAGEDEPTARQTRARSERLAASTQLEHTDGAHDFFVALITASRLLAQDSPGEPPRLARWWSARHTAKAMDQRVRPDGHGVWATAGVQVPFYLEYDRGTEPLPRLIAKFPAYRQIIADSLGPAWPVLIVVPTSTRERHLHQTAAEARNSAWSGAHPYQSHETLQAYSRLKVLTTSREHLQEHPYGPAGPVWRTLTGPGSPDVPRIALADFTAPASRFPAEYAICDPGPAGPDEDPLHEPS</sequence>
<dbReference type="SUPFAM" id="SSF46785">
    <property type="entry name" value="Winged helix' DNA-binding domain"/>
    <property type="match status" value="1"/>
</dbReference>
<reference evidence="2" key="1">
    <citation type="submission" date="2021-11" db="EMBL/GenBank/DDBJ databases">
        <title>Streptomyces corallinus and Kineosporia corallina sp. nov., two new coral-derived marine actinobacteria.</title>
        <authorList>
            <person name="Buangrab K."/>
            <person name="Sutthacheep M."/>
            <person name="Yeemin T."/>
            <person name="Harunari E."/>
            <person name="Igarashi Y."/>
            <person name="Sripreechasak P."/>
            <person name="Kanchanasin P."/>
            <person name="Tanasupawat S."/>
            <person name="Phongsopitanun W."/>
        </authorList>
    </citation>
    <scope>NUCLEOTIDE SEQUENCE</scope>
    <source>
        <strain evidence="2">JCM 31032</strain>
    </source>
</reference>
<keyword evidence="3" id="KW-1185">Reference proteome</keyword>
<dbReference type="EMBL" id="JAJOMB010000038">
    <property type="protein sequence ID" value="MCD5316976.1"/>
    <property type="molecule type" value="Genomic_DNA"/>
</dbReference>
<dbReference type="InterPro" id="IPR036390">
    <property type="entry name" value="WH_DNA-bd_sf"/>
</dbReference>
<name>A0A9X1SYC9_9ACTN</name>
<dbReference type="InterPro" id="IPR025855">
    <property type="entry name" value="Replic_Relax"/>
</dbReference>
<feature type="compositionally biased region" description="Basic and acidic residues" evidence="1">
    <location>
        <begin position="1"/>
        <end position="13"/>
    </location>
</feature>